<dbReference type="Proteomes" id="UP000014023">
    <property type="component" value="Unassembled WGS sequence"/>
</dbReference>
<name>A0A9W5PYF8_BACCE</name>
<dbReference type="EMBL" id="AHFL01000062">
    <property type="protein sequence ID" value="EOO61603.1"/>
    <property type="molecule type" value="Genomic_DNA"/>
</dbReference>
<gene>
    <name evidence="1" type="ORF">IKE_05877</name>
</gene>
<evidence type="ECO:0000313" key="2">
    <source>
        <dbReference type="Proteomes" id="UP000014023"/>
    </source>
</evidence>
<evidence type="ECO:0000313" key="1">
    <source>
        <dbReference type="EMBL" id="EOO61603.1"/>
    </source>
</evidence>
<proteinExistence type="predicted"/>
<dbReference type="AlphaFoldDB" id="A0A9W5PYF8"/>
<sequence length="145" mass="17013">MKTYNINQLACLKNLDLEVVVSSIKASEYKAKNIGRNMDVNIILKSNYLEILLDEEINIIQDFEHTKYQFRIFTNNTLISCSKLNEISSQEKISLLQKESYMDTEGKFVTVEWTLSEVYELLHLKFPDFDDYVFKPYAHLVIESI</sequence>
<protein>
    <submittedName>
        <fullName evidence="1">Uncharacterized protein</fullName>
    </submittedName>
</protein>
<accession>A0A9W5PYF8</accession>
<comment type="caution">
    <text evidence="1">The sequence shown here is derived from an EMBL/GenBank/DDBJ whole genome shotgun (WGS) entry which is preliminary data.</text>
</comment>
<organism evidence="1 2">
    <name type="scientific">Bacillus cereus VD196</name>
    <dbReference type="NCBI Taxonomy" id="1053243"/>
    <lineage>
        <taxon>Bacteria</taxon>
        <taxon>Bacillati</taxon>
        <taxon>Bacillota</taxon>
        <taxon>Bacilli</taxon>
        <taxon>Bacillales</taxon>
        <taxon>Bacillaceae</taxon>
        <taxon>Bacillus</taxon>
        <taxon>Bacillus cereus group</taxon>
    </lineage>
</organism>
<dbReference type="RefSeq" id="WP_000860815.1">
    <property type="nucleotide sequence ID" value="NZ_KB976270.1"/>
</dbReference>
<reference evidence="1 2" key="1">
    <citation type="submission" date="2012-12" db="EMBL/GenBank/DDBJ databases">
        <title>The Genome Sequence of Bacillus cereus VD196.</title>
        <authorList>
            <consortium name="The Broad Institute Genome Sequencing Platform"/>
            <consortium name="The Broad Institute Genome Sequencing Center for Infectious Disease"/>
            <person name="Feldgarden M."/>
            <person name="Van der Auwera G.A."/>
            <person name="Mahillon J."/>
            <person name="Duprez V."/>
            <person name="Timmery S."/>
            <person name="Mattelet C."/>
            <person name="Dierick K."/>
            <person name="Sun M."/>
            <person name="Yu Z."/>
            <person name="Zhu L."/>
            <person name="Hu X."/>
            <person name="Shank E.B."/>
            <person name="Swiecicka I."/>
            <person name="Hansen B.M."/>
            <person name="Andrup L."/>
            <person name="Walker B."/>
            <person name="Young S.K."/>
            <person name="Zeng Q."/>
            <person name="Gargeya S."/>
            <person name="Fitzgerald M."/>
            <person name="Haas B."/>
            <person name="Abouelleil A."/>
            <person name="Alvarado L."/>
            <person name="Arachchi H.M."/>
            <person name="Berlin A.M."/>
            <person name="Chapman S.B."/>
            <person name="Dewar J."/>
            <person name="Goldberg J."/>
            <person name="Griggs A."/>
            <person name="Gujja S."/>
            <person name="Hansen M."/>
            <person name="Howarth C."/>
            <person name="Imamovic A."/>
            <person name="Larimer J."/>
            <person name="McCowan C."/>
            <person name="Murphy C."/>
            <person name="Neiman D."/>
            <person name="Pearson M."/>
            <person name="Priest M."/>
            <person name="Roberts A."/>
            <person name="Saif S."/>
            <person name="Shea T."/>
            <person name="Sisk P."/>
            <person name="Sykes S."/>
            <person name="Wortman J."/>
            <person name="Nusbaum C."/>
            <person name="Birren B."/>
        </authorList>
    </citation>
    <scope>NUCLEOTIDE SEQUENCE [LARGE SCALE GENOMIC DNA]</scope>
    <source>
        <strain evidence="1 2">VD196</strain>
    </source>
</reference>